<name>A0AAP2Z9I0_9EURY</name>
<dbReference type="GO" id="GO:0016887">
    <property type="term" value="F:ATP hydrolysis activity"/>
    <property type="evidence" value="ECO:0007669"/>
    <property type="project" value="InterPro"/>
</dbReference>
<dbReference type="InterPro" id="IPR017871">
    <property type="entry name" value="ABC_transporter-like_CS"/>
</dbReference>
<dbReference type="PROSITE" id="PS50893">
    <property type="entry name" value="ABC_TRANSPORTER_2"/>
    <property type="match status" value="1"/>
</dbReference>
<evidence type="ECO:0000259" key="5">
    <source>
        <dbReference type="PROSITE" id="PS50893"/>
    </source>
</evidence>
<dbReference type="FunFam" id="3.40.50.300:FF:000016">
    <property type="entry name" value="Oligopeptide ABC transporter ATP-binding component"/>
    <property type="match status" value="1"/>
</dbReference>
<dbReference type="GO" id="GO:0015833">
    <property type="term" value="P:peptide transport"/>
    <property type="evidence" value="ECO:0007669"/>
    <property type="project" value="InterPro"/>
</dbReference>
<evidence type="ECO:0000313" key="7">
    <source>
        <dbReference type="Proteomes" id="UP001321047"/>
    </source>
</evidence>
<feature type="region of interest" description="Disordered" evidence="4">
    <location>
        <begin position="1"/>
        <end position="31"/>
    </location>
</feature>
<dbReference type="Pfam" id="PF08352">
    <property type="entry name" value="oligo_HPY"/>
    <property type="match status" value="1"/>
</dbReference>
<dbReference type="Pfam" id="PF00005">
    <property type="entry name" value="ABC_tran"/>
    <property type="match status" value="1"/>
</dbReference>
<sequence length="363" mass="39779">MRTQDTDTSSASTASSGETVTNDTASDPHLEEDPVLKVRDLKKYYPITGGLFKTKVGEVKAVDGVSFDVRRGETYAIVGESGCGKTTLGKTIARLHAPTSGTVEFDGTDISSLGERELKPIRREIQVVYQDPTSSLNPRKRIKDIVAEPLIVHDIGSKAERSERVKSLLKRVDLPVDFLYRYPNELSGGQKQRVAIARALTLNPTLLVLDEPTSALDVSVQAKVIALLEELQRDLNLSYLLITHDLSLTKNIADRIGVMYLGKFMERANAAELFRSPQNPYTEQLLSAIPIVEQSEAELKPEKIQIRGETPDPSDPPSGCSFHPRCHRAIDACSSDEPSLVDVGADHDSRCLLHGDGDDSSDT</sequence>
<feature type="domain" description="ABC transporter" evidence="5">
    <location>
        <begin position="36"/>
        <end position="286"/>
    </location>
</feature>
<dbReference type="NCBIfam" id="TIGR01727">
    <property type="entry name" value="oligo_HPY"/>
    <property type="match status" value="1"/>
</dbReference>
<evidence type="ECO:0000256" key="4">
    <source>
        <dbReference type="SAM" id="MobiDB-lite"/>
    </source>
</evidence>
<dbReference type="CDD" id="cd03257">
    <property type="entry name" value="ABC_NikE_OppD_transporters"/>
    <property type="match status" value="1"/>
</dbReference>
<evidence type="ECO:0000256" key="1">
    <source>
        <dbReference type="ARBA" id="ARBA00022448"/>
    </source>
</evidence>
<keyword evidence="3 6" id="KW-0067">ATP-binding</keyword>
<evidence type="ECO:0000256" key="2">
    <source>
        <dbReference type="ARBA" id="ARBA00022741"/>
    </source>
</evidence>
<comment type="caution">
    <text evidence="6">The sequence shown here is derived from an EMBL/GenBank/DDBJ whole genome shotgun (WGS) entry which is preliminary data.</text>
</comment>
<organism evidence="6 7">
    <name type="scientific">Natronosalvus hydrolyticus</name>
    <dbReference type="NCBI Taxonomy" id="2979988"/>
    <lineage>
        <taxon>Archaea</taxon>
        <taxon>Methanobacteriati</taxon>
        <taxon>Methanobacteriota</taxon>
        <taxon>Stenosarchaea group</taxon>
        <taxon>Halobacteria</taxon>
        <taxon>Halobacteriales</taxon>
        <taxon>Natrialbaceae</taxon>
        <taxon>Natronosalvus</taxon>
    </lineage>
</organism>
<dbReference type="EMBL" id="JAOPJZ010000014">
    <property type="protein sequence ID" value="MCU4753196.1"/>
    <property type="molecule type" value="Genomic_DNA"/>
</dbReference>
<dbReference type="InterPro" id="IPR013563">
    <property type="entry name" value="Oligopep_ABC_C"/>
</dbReference>
<dbReference type="GO" id="GO:0055085">
    <property type="term" value="P:transmembrane transport"/>
    <property type="evidence" value="ECO:0007669"/>
    <property type="project" value="UniProtKB-ARBA"/>
</dbReference>
<gene>
    <name evidence="6" type="ORF">OB919_14620</name>
</gene>
<keyword evidence="2" id="KW-0547">Nucleotide-binding</keyword>
<evidence type="ECO:0000313" key="6">
    <source>
        <dbReference type="EMBL" id="MCU4753196.1"/>
    </source>
</evidence>
<dbReference type="Gene3D" id="3.40.50.300">
    <property type="entry name" value="P-loop containing nucleotide triphosphate hydrolases"/>
    <property type="match status" value="1"/>
</dbReference>
<keyword evidence="1" id="KW-0813">Transport</keyword>
<dbReference type="RefSeq" id="WP_342809517.1">
    <property type="nucleotide sequence ID" value="NZ_JAOPJZ010000014.1"/>
</dbReference>
<feature type="compositionally biased region" description="Low complexity" evidence="4">
    <location>
        <begin position="1"/>
        <end position="16"/>
    </location>
</feature>
<dbReference type="AlphaFoldDB" id="A0AAP2Z9I0"/>
<dbReference type="Proteomes" id="UP001321047">
    <property type="component" value="Unassembled WGS sequence"/>
</dbReference>
<proteinExistence type="predicted"/>
<protein>
    <submittedName>
        <fullName evidence="6">ABC transporter ATP-binding protein</fullName>
    </submittedName>
</protein>
<dbReference type="PROSITE" id="PS00211">
    <property type="entry name" value="ABC_TRANSPORTER_1"/>
    <property type="match status" value="1"/>
</dbReference>
<dbReference type="InterPro" id="IPR003593">
    <property type="entry name" value="AAA+_ATPase"/>
</dbReference>
<dbReference type="SUPFAM" id="SSF52540">
    <property type="entry name" value="P-loop containing nucleoside triphosphate hydrolases"/>
    <property type="match status" value="1"/>
</dbReference>
<dbReference type="InterPro" id="IPR050319">
    <property type="entry name" value="ABC_transp_ATP-bind"/>
</dbReference>
<dbReference type="SMART" id="SM00382">
    <property type="entry name" value="AAA"/>
    <property type="match status" value="1"/>
</dbReference>
<keyword evidence="7" id="KW-1185">Reference proteome</keyword>
<dbReference type="InterPro" id="IPR003439">
    <property type="entry name" value="ABC_transporter-like_ATP-bd"/>
</dbReference>
<accession>A0AAP2Z9I0</accession>
<dbReference type="InterPro" id="IPR027417">
    <property type="entry name" value="P-loop_NTPase"/>
</dbReference>
<dbReference type="GO" id="GO:0005524">
    <property type="term" value="F:ATP binding"/>
    <property type="evidence" value="ECO:0007669"/>
    <property type="project" value="UniProtKB-KW"/>
</dbReference>
<dbReference type="PANTHER" id="PTHR43776">
    <property type="entry name" value="TRANSPORT ATP-BINDING PROTEIN"/>
    <property type="match status" value="1"/>
</dbReference>
<evidence type="ECO:0000256" key="3">
    <source>
        <dbReference type="ARBA" id="ARBA00022840"/>
    </source>
</evidence>
<reference evidence="6 7" key="1">
    <citation type="submission" date="2022-09" db="EMBL/GenBank/DDBJ databases">
        <title>Enrichment on poylsaccharides allowed isolation of novel metabolic and taxonomic groups of Haloarchaea.</title>
        <authorList>
            <person name="Sorokin D.Y."/>
            <person name="Elcheninov A.G."/>
            <person name="Khizhniak T.V."/>
            <person name="Kolganova T.V."/>
            <person name="Kublanov I.V."/>
        </authorList>
    </citation>
    <scope>NUCLEOTIDE SEQUENCE [LARGE SCALE GENOMIC DNA]</scope>
    <source>
        <strain evidence="6 7">AArc-curdl1</strain>
    </source>
</reference>